<dbReference type="RefSeq" id="WP_123690141.1">
    <property type="nucleotide sequence ID" value="NZ_AP019700.1"/>
</dbReference>
<proteinExistence type="predicted"/>
<dbReference type="Proteomes" id="UP000278222">
    <property type="component" value="Unassembled WGS sequence"/>
</dbReference>
<dbReference type="PROSITE" id="PS51257">
    <property type="entry name" value="PROKAR_LIPOPROTEIN"/>
    <property type="match status" value="1"/>
</dbReference>
<dbReference type="EMBL" id="RJKX01000014">
    <property type="protein sequence ID" value="ROP90741.1"/>
    <property type="molecule type" value="Genomic_DNA"/>
</dbReference>
<keyword evidence="3" id="KW-1185">Reference proteome</keyword>
<dbReference type="AlphaFoldDB" id="A0A3N1LCI2"/>
<feature type="chain" id="PRO_5017944039" evidence="1">
    <location>
        <begin position="22"/>
        <end position="159"/>
    </location>
</feature>
<accession>A0A3N1LCI2</accession>
<keyword evidence="1" id="KW-0732">Signal</keyword>
<feature type="signal peptide" evidence="1">
    <location>
        <begin position="1"/>
        <end position="21"/>
    </location>
</feature>
<comment type="caution">
    <text evidence="2">The sequence shown here is derived from an EMBL/GenBank/DDBJ whole genome shotgun (WGS) entry which is preliminary data.</text>
</comment>
<evidence type="ECO:0000313" key="3">
    <source>
        <dbReference type="Proteomes" id="UP000278222"/>
    </source>
</evidence>
<organism evidence="2 3">
    <name type="scientific">Stella humosa</name>
    <dbReference type="NCBI Taxonomy" id="94"/>
    <lineage>
        <taxon>Bacteria</taxon>
        <taxon>Pseudomonadati</taxon>
        <taxon>Pseudomonadota</taxon>
        <taxon>Alphaproteobacteria</taxon>
        <taxon>Rhodospirillales</taxon>
        <taxon>Stellaceae</taxon>
        <taxon>Stella</taxon>
    </lineage>
</organism>
<protein>
    <submittedName>
        <fullName evidence="2">Uncharacterized protein</fullName>
    </submittedName>
</protein>
<sequence length="159" mass="16568">MGLLARLFAASILTATVAACASPEPPPPPPRPAVAVLDCTQAVWSGSPYGQPPHGVTLLSGSPFGVGIYGTPGTAPWGLVCLNGYTRTGCNIAPDTRFAAYSVHPAYPALPTAVPLPDFDDWDLRSDGTPEGNGCYTTRPELISRAAISISCCRIAEQR</sequence>
<evidence type="ECO:0000313" key="2">
    <source>
        <dbReference type="EMBL" id="ROP90741.1"/>
    </source>
</evidence>
<gene>
    <name evidence="2" type="ORF">EDC65_2598</name>
</gene>
<evidence type="ECO:0000256" key="1">
    <source>
        <dbReference type="SAM" id="SignalP"/>
    </source>
</evidence>
<name>A0A3N1LCI2_9PROT</name>
<reference evidence="2 3" key="1">
    <citation type="submission" date="2018-11" db="EMBL/GenBank/DDBJ databases">
        <title>Genomic Encyclopedia of Type Strains, Phase IV (KMG-IV): sequencing the most valuable type-strain genomes for metagenomic binning, comparative biology and taxonomic classification.</title>
        <authorList>
            <person name="Goeker M."/>
        </authorList>
    </citation>
    <scope>NUCLEOTIDE SEQUENCE [LARGE SCALE GENOMIC DNA]</scope>
    <source>
        <strain evidence="2 3">DSM 5900</strain>
    </source>
</reference>